<dbReference type="CDD" id="cd10548">
    <property type="entry name" value="cupin_CDO"/>
    <property type="match status" value="1"/>
</dbReference>
<keyword evidence="7" id="KW-1185">Reference proteome</keyword>
<evidence type="ECO:0000313" key="6">
    <source>
        <dbReference type="EMBL" id="NOU99147.1"/>
    </source>
</evidence>
<reference evidence="6 7" key="1">
    <citation type="submission" date="2019-10" db="EMBL/GenBank/DDBJ databases">
        <title>Description of Paenibacillus pedi sp. nov.</title>
        <authorList>
            <person name="Carlier A."/>
            <person name="Qi S."/>
        </authorList>
    </citation>
    <scope>NUCLEOTIDE SEQUENCE [LARGE SCALE GENOMIC DNA]</scope>
    <source>
        <strain evidence="6 7">LMG 31457</strain>
    </source>
</reference>
<evidence type="ECO:0000256" key="3">
    <source>
        <dbReference type="ARBA" id="ARBA00022964"/>
    </source>
</evidence>
<name>A0ABX1ZJK6_9BACL</name>
<dbReference type="Gene3D" id="2.60.120.10">
    <property type="entry name" value="Jelly Rolls"/>
    <property type="match status" value="1"/>
</dbReference>
<keyword evidence="5" id="KW-0408">Iron</keyword>
<keyword evidence="2" id="KW-0479">Metal-binding</keyword>
<dbReference type="RefSeq" id="WP_171682031.1">
    <property type="nucleotide sequence ID" value="NZ_WHNZ01000012.1"/>
</dbReference>
<dbReference type="Proteomes" id="UP000618579">
    <property type="component" value="Unassembled WGS sequence"/>
</dbReference>
<organism evidence="6 7">
    <name type="scientific">Paenibacillus planticolens</name>
    <dbReference type="NCBI Taxonomy" id="2654976"/>
    <lineage>
        <taxon>Bacteria</taxon>
        <taxon>Bacillati</taxon>
        <taxon>Bacillota</taxon>
        <taxon>Bacilli</taxon>
        <taxon>Bacillales</taxon>
        <taxon>Paenibacillaceae</taxon>
        <taxon>Paenibacillus</taxon>
    </lineage>
</organism>
<comment type="caution">
    <text evidence="6">The sequence shown here is derived from an EMBL/GenBank/DDBJ whole genome shotgun (WGS) entry which is preliminary data.</text>
</comment>
<dbReference type="EMBL" id="WHNZ01000012">
    <property type="protein sequence ID" value="NOU99147.1"/>
    <property type="molecule type" value="Genomic_DNA"/>
</dbReference>
<dbReference type="Pfam" id="PF05995">
    <property type="entry name" value="CDO_I"/>
    <property type="match status" value="1"/>
</dbReference>
<evidence type="ECO:0000256" key="2">
    <source>
        <dbReference type="ARBA" id="ARBA00022723"/>
    </source>
</evidence>
<protein>
    <submittedName>
        <fullName evidence="6">Cysteine dioxygenase</fullName>
    </submittedName>
</protein>
<dbReference type="GO" id="GO:0051213">
    <property type="term" value="F:dioxygenase activity"/>
    <property type="evidence" value="ECO:0007669"/>
    <property type="project" value="UniProtKB-KW"/>
</dbReference>
<evidence type="ECO:0000256" key="4">
    <source>
        <dbReference type="ARBA" id="ARBA00023002"/>
    </source>
</evidence>
<keyword evidence="4" id="KW-0560">Oxidoreductase</keyword>
<keyword evidence="3 6" id="KW-0223">Dioxygenase</keyword>
<evidence type="ECO:0000256" key="5">
    <source>
        <dbReference type="ARBA" id="ARBA00023004"/>
    </source>
</evidence>
<comment type="similarity">
    <text evidence="1">Belongs to the cysteine dioxygenase family.</text>
</comment>
<proteinExistence type="inferred from homology"/>
<dbReference type="PANTHER" id="PTHR12918:SF1">
    <property type="entry name" value="CYSTEINE DIOXYGENASE TYPE 1"/>
    <property type="match status" value="1"/>
</dbReference>
<sequence length="163" mass="18241">MMLERAVEQTFCKLQQPSLEQLSEALLSLNGLLYEVPAHKTEPRQLPYGRNVLYSTQHLEVIIIHIPPSAATAIHNHGTSIGAACLVQGNIVNSTFVLDKDGYPIVENDVFIKAGDCFTAPQNQIHQLSNPFHEPAVSIHVYSPPLRDVHRYLPYTEVLDYVI</sequence>
<accession>A0ABX1ZJK6</accession>
<dbReference type="InterPro" id="IPR010300">
    <property type="entry name" value="CDO_1"/>
</dbReference>
<dbReference type="SUPFAM" id="SSF51182">
    <property type="entry name" value="RmlC-like cupins"/>
    <property type="match status" value="1"/>
</dbReference>
<evidence type="ECO:0000256" key="1">
    <source>
        <dbReference type="ARBA" id="ARBA00006622"/>
    </source>
</evidence>
<evidence type="ECO:0000313" key="7">
    <source>
        <dbReference type="Proteomes" id="UP000618579"/>
    </source>
</evidence>
<gene>
    <name evidence="6" type="ORF">GC097_03800</name>
</gene>
<dbReference type="InterPro" id="IPR014710">
    <property type="entry name" value="RmlC-like_jellyroll"/>
</dbReference>
<dbReference type="PANTHER" id="PTHR12918">
    <property type="entry name" value="CYSTEINE DIOXYGENASE"/>
    <property type="match status" value="1"/>
</dbReference>
<dbReference type="InterPro" id="IPR011051">
    <property type="entry name" value="RmlC_Cupin_sf"/>
</dbReference>